<dbReference type="EMBL" id="JABBWE010000118">
    <property type="protein sequence ID" value="KAG1785135.1"/>
    <property type="molecule type" value="Genomic_DNA"/>
</dbReference>
<sequence length="574" mass="63601">MAPRKWTSPEQEEWLKPWYDSYKERLSQKNKNHQKNFADLYEQWFESWEEPRPEGLPTTGPLNENDCKVMDKAKDARKDKLYNRFRNCFGSTKAGRQAKSDATDVFNAVLKSVVQSGSKPTRNLQETEAYSKLYYTSRIKSAVKEALENVTEPLTNGQRIALVKKETAALYEMESGAVKDEVRKYMDDKKTEKDKNKDEEMSWSKEDHERNLTRLAAIVNKFLKGLQDATGLSFTVLAGGPSPELNGLIDVWSFHIGRTKLGNDFSTAYPLFDDGVMVPFRDHLYRVYLQEHSPPELAEAAVLMQSVKNGSPNFGSIADHDTSHVPSSLLSSSLHPAWPSPMPSADDAPPQVETSQAYFSNGVSDEPSFWEFDKTIAQSAPSMSMGMFSNPPPNVPSDWEAPAFPSWTSQARVSLSPDSIGLTLPDNFLSSAGMEHDYAVLPSINTSHGQEQLPSIDTHEQILPSINGPHGQELPSINGPGPHGQVLPSIDGPPGQVELPSIDTSHGHVAHVENESCLRRTGRVHRPSTRNMVANAIGGNHDEHAHSAKCGRDEGNSTRKAKYVASSMISSVQN</sequence>
<organism evidence="1 2">
    <name type="scientific">Suillus plorans</name>
    <dbReference type="NCBI Taxonomy" id="116603"/>
    <lineage>
        <taxon>Eukaryota</taxon>
        <taxon>Fungi</taxon>
        <taxon>Dikarya</taxon>
        <taxon>Basidiomycota</taxon>
        <taxon>Agaricomycotina</taxon>
        <taxon>Agaricomycetes</taxon>
        <taxon>Agaricomycetidae</taxon>
        <taxon>Boletales</taxon>
        <taxon>Suillineae</taxon>
        <taxon>Suillaceae</taxon>
        <taxon>Suillus</taxon>
    </lineage>
</organism>
<dbReference type="OrthoDB" id="2629708at2759"/>
<protein>
    <submittedName>
        <fullName evidence="1">Uncharacterized protein</fullName>
    </submittedName>
</protein>
<evidence type="ECO:0000313" key="2">
    <source>
        <dbReference type="Proteomes" id="UP000719766"/>
    </source>
</evidence>
<keyword evidence="2" id="KW-1185">Reference proteome</keyword>
<dbReference type="Proteomes" id="UP000719766">
    <property type="component" value="Unassembled WGS sequence"/>
</dbReference>
<reference evidence="1" key="1">
    <citation type="journal article" date="2020" name="New Phytol.">
        <title>Comparative genomics reveals dynamic genome evolution in host specialist ectomycorrhizal fungi.</title>
        <authorList>
            <person name="Lofgren L.A."/>
            <person name="Nguyen N.H."/>
            <person name="Vilgalys R."/>
            <person name="Ruytinx J."/>
            <person name="Liao H.L."/>
            <person name="Branco S."/>
            <person name="Kuo A."/>
            <person name="LaButti K."/>
            <person name="Lipzen A."/>
            <person name="Andreopoulos W."/>
            <person name="Pangilinan J."/>
            <person name="Riley R."/>
            <person name="Hundley H."/>
            <person name="Na H."/>
            <person name="Barry K."/>
            <person name="Grigoriev I.V."/>
            <person name="Stajich J.E."/>
            <person name="Kennedy P.G."/>
        </authorList>
    </citation>
    <scope>NUCLEOTIDE SEQUENCE</scope>
    <source>
        <strain evidence="1">S12</strain>
    </source>
</reference>
<dbReference type="GeneID" id="64594704"/>
<name>A0A9P7ABK2_9AGAM</name>
<dbReference type="AlphaFoldDB" id="A0A9P7ABK2"/>
<proteinExistence type="predicted"/>
<evidence type="ECO:0000313" key="1">
    <source>
        <dbReference type="EMBL" id="KAG1785135.1"/>
    </source>
</evidence>
<comment type="caution">
    <text evidence="1">The sequence shown here is derived from an EMBL/GenBank/DDBJ whole genome shotgun (WGS) entry which is preliminary data.</text>
</comment>
<gene>
    <name evidence="1" type="ORF">HD556DRAFT_1314521</name>
</gene>
<dbReference type="RefSeq" id="XP_041152620.1">
    <property type="nucleotide sequence ID" value="XM_041300940.1"/>
</dbReference>
<accession>A0A9P7ABK2</accession>